<dbReference type="Proteomes" id="UP000886842">
    <property type="component" value="Unassembled WGS sequence"/>
</dbReference>
<accession>A0A9D1GY12</accession>
<dbReference type="AlphaFoldDB" id="A0A9D1GY12"/>
<evidence type="ECO:0000313" key="4">
    <source>
        <dbReference type="EMBL" id="HIT75926.1"/>
    </source>
</evidence>
<dbReference type="EMBL" id="DVLP01000301">
    <property type="protein sequence ID" value="HIT75926.1"/>
    <property type="molecule type" value="Genomic_DNA"/>
</dbReference>
<dbReference type="SUPFAM" id="SSF48498">
    <property type="entry name" value="Tetracyclin repressor-like, C-terminal domain"/>
    <property type="match status" value="1"/>
</dbReference>
<reference evidence="4" key="2">
    <citation type="journal article" date="2021" name="PeerJ">
        <title>Extensive microbial diversity within the chicken gut microbiome revealed by metagenomics and culture.</title>
        <authorList>
            <person name="Gilroy R."/>
            <person name="Ravi A."/>
            <person name="Getino M."/>
            <person name="Pursley I."/>
            <person name="Horton D.L."/>
            <person name="Alikhan N.F."/>
            <person name="Baker D."/>
            <person name="Gharbi K."/>
            <person name="Hall N."/>
            <person name="Watson M."/>
            <person name="Adriaenssens E.M."/>
            <person name="Foster-Nyarko E."/>
            <person name="Jarju S."/>
            <person name="Secka A."/>
            <person name="Antonio M."/>
            <person name="Oren A."/>
            <person name="Chaudhuri R.R."/>
            <person name="La Ragione R."/>
            <person name="Hildebrand F."/>
            <person name="Pallen M.J."/>
        </authorList>
    </citation>
    <scope>NUCLEOTIDE SEQUENCE</scope>
    <source>
        <strain evidence="4">ChiGjej1B1-24693</strain>
    </source>
</reference>
<evidence type="ECO:0000256" key="2">
    <source>
        <dbReference type="ARBA" id="ARBA00023163"/>
    </source>
</evidence>
<sequence>MLDPDHWQDSLRATYQQARAAYRRHPRAVLVSLDEKVSDLGVDVRRIDLAERMLQFGVDIGLTLEQAMAVRGSFLIDVFGFSLLVDHAWDRAPESVRPMLAHPVPQIWLDAHPDHPAPLSRRAAEQVGPTNDEQFDAMVELRIRAVEALLGVSS</sequence>
<dbReference type="InterPro" id="IPR004111">
    <property type="entry name" value="Repressor_TetR_C"/>
</dbReference>
<gene>
    <name evidence="4" type="ORF">IAA98_10095</name>
</gene>
<keyword evidence="2" id="KW-0804">Transcription</keyword>
<dbReference type="GO" id="GO:0045892">
    <property type="term" value="P:negative regulation of DNA-templated transcription"/>
    <property type="evidence" value="ECO:0007669"/>
    <property type="project" value="InterPro"/>
</dbReference>
<organism evidence="4 5">
    <name type="scientific">Candidatus Avipropionibacterium avicola</name>
    <dbReference type="NCBI Taxonomy" id="2840701"/>
    <lineage>
        <taxon>Bacteria</taxon>
        <taxon>Bacillati</taxon>
        <taxon>Actinomycetota</taxon>
        <taxon>Actinomycetes</taxon>
        <taxon>Propionibacteriales</taxon>
        <taxon>Propionibacteriaceae</taxon>
        <taxon>Propionibacteriaceae incertae sedis</taxon>
        <taxon>Candidatus Avipropionibacterium</taxon>
    </lineage>
</organism>
<protein>
    <submittedName>
        <fullName evidence="4">TetR/AcrR family transcriptional regulator C-terminal domain-containing protein</fullName>
    </submittedName>
</protein>
<comment type="caution">
    <text evidence="4">The sequence shown here is derived from an EMBL/GenBank/DDBJ whole genome shotgun (WGS) entry which is preliminary data.</text>
</comment>
<dbReference type="InterPro" id="IPR036271">
    <property type="entry name" value="Tet_transcr_reg_TetR-rel_C_sf"/>
</dbReference>
<dbReference type="Gene3D" id="1.10.357.10">
    <property type="entry name" value="Tetracycline Repressor, domain 2"/>
    <property type="match status" value="1"/>
</dbReference>
<name>A0A9D1GY12_9ACTN</name>
<reference evidence="4" key="1">
    <citation type="submission" date="2020-10" db="EMBL/GenBank/DDBJ databases">
        <authorList>
            <person name="Gilroy R."/>
        </authorList>
    </citation>
    <scope>NUCLEOTIDE SEQUENCE</scope>
    <source>
        <strain evidence="4">ChiGjej1B1-24693</strain>
    </source>
</reference>
<feature type="domain" description="Tetracycline repressor TetR C-terminal" evidence="3">
    <location>
        <begin position="5"/>
        <end position="83"/>
    </location>
</feature>
<evidence type="ECO:0000256" key="1">
    <source>
        <dbReference type="ARBA" id="ARBA00023015"/>
    </source>
</evidence>
<evidence type="ECO:0000313" key="5">
    <source>
        <dbReference type="Proteomes" id="UP000886842"/>
    </source>
</evidence>
<dbReference type="Pfam" id="PF02909">
    <property type="entry name" value="TetR_C_1"/>
    <property type="match status" value="1"/>
</dbReference>
<evidence type="ECO:0000259" key="3">
    <source>
        <dbReference type="Pfam" id="PF02909"/>
    </source>
</evidence>
<keyword evidence="1" id="KW-0805">Transcription regulation</keyword>
<proteinExistence type="predicted"/>